<keyword evidence="1" id="KW-0805">Transcription regulation</keyword>
<dbReference type="PROSITE" id="PS01124">
    <property type="entry name" value="HTH_ARAC_FAMILY_2"/>
    <property type="match status" value="1"/>
</dbReference>
<dbReference type="InterPro" id="IPR018062">
    <property type="entry name" value="HTH_AraC-typ_CS"/>
</dbReference>
<accession>Q2W884</accession>
<dbReference type="PANTHER" id="PTHR47893:SF1">
    <property type="entry name" value="REGULATORY PROTEIN PCHR"/>
    <property type="match status" value="1"/>
</dbReference>
<dbReference type="SUPFAM" id="SSF46689">
    <property type="entry name" value="Homeodomain-like"/>
    <property type="match status" value="2"/>
</dbReference>
<dbReference type="RefSeq" id="WP_011383550.1">
    <property type="nucleotide sequence ID" value="NC_007626.1"/>
</dbReference>
<dbReference type="PRINTS" id="PR00032">
    <property type="entry name" value="HTHARAC"/>
</dbReference>
<evidence type="ECO:0000256" key="3">
    <source>
        <dbReference type="ARBA" id="ARBA00023163"/>
    </source>
</evidence>
<dbReference type="SMART" id="SM00342">
    <property type="entry name" value="HTH_ARAC"/>
    <property type="match status" value="1"/>
</dbReference>
<keyword evidence="6" id="KW-1185">Reference proteome</keyword>
<dbReference type="PROSITE" id="PS00041">
    <property type="entry name" value="HTH_ARAC_FAMILY_1"/>
    <property type="match status" value="1"/>
</dbReference>
<dbReference type="InterPro" id="IPR053142">
    <property type="entry name" value="PchR_regulatory_protein"/>
</dbReference>
<organism evidence="5 6">
    <name type="scientific">Paramagnetospirillum magneticum (strain ATCC 700264 / AMB-1)</name>
    <name type="common">Magnetospirillum magneticum</name>
    <dbReference type="NCBI Taxonomy" id="342108"/>
    <lineage>
        <taxon>Bacteria</taxon>
        <taxon>Pseudomonadati</taxon>
        <taxon>Pseudomonadota</taxon>
        <taxon>Alphaproteobacteria</taxon>
        <taxon>Rhodospirillales</taxon>
        <taxon>Magnetospirillaceae</taxon>
        <taxon>Paramagnetospirillum</taxon>
    </lineage>
</organism>
<dbReference type="Pfam" id="PF12833">
    <property type="entry name" value="HTH_18"/>
    <property type="match status" value="1"/>
</dbReference>
<dbReference type="InterPro" id="IPR018060">
    <property type="entry name" value="HTH_AraC"/>
</dbReference>
<reference evidence="5 6" key="1">
    <citation type="journal article" date="2005" name="DNA Res.">
        <title>Complete genome sequence of the facultative anaerobic magnetotactic bacterium Magnetospirillum sp. strain AMB-1.</title>
        <authorList>
            <person name="Matsunaga T."/>
            <person name="Okamura Y."/>
            <person name="Fukuda Y."/>
            <person name="Wahyudi A.T."/>
            <person name="Murase Y."/>
            <person name="Takeyama H."/>
        </authorList>
    </citation>
    <scope>NUCLEOTIDE SEQUENCE [LARGE SCALE GENOMIC DNA]</scope>
    <source>
        <strain evidence="6">ATCC 700264 / AMB-1</strain>
    </source>
</reference>
<evidence type="ECO:0000259" key="4">
    <source>
        <dbReference type="PROSITE" id="PS01124"/>
    </source>
</evidence>
<dbReference type="InterPro" id="IPR020449">
    <property type="entry name" value="Tscrpt_reg_AraC-type_HTH"/>
</dbReference>
<name>Q2W884_PARM1</name>
<dbReference type="Gene3D" id="1.10.10.60">
    <property type="entry name" value="Homeodomain-like"/>
    <property type="match status" value="2"/>
</dbReference>
<dbReference type="Proteomes" id="UP000007058">
    <property type="component" value="Chromosome"/>
</dbReference>
<dbReference type="STRING" id="342108.amb1137"/>
<dbReference type="GO" id="GO:0003700">
    <property type="term" value="F:DNA-binding transcription factor activity"/>
    <property type="evidence" value="ECO:0007669"/>
    <property type="project" value="InterPro"/>
</dbReference>
<dbReference type="OrthoDB" id="9802263at2"/>
<feature type="domain" description="HTH araC/xylS-type" evidence="4">
    <location>
        <begin position="211"/>
        <end position="309"/>
    </location>
</feature>
<evidence type="ECO:0000256" key="1">
    <source>
        <dbReference type="ARBA" id="ARBA00023015"/>
    </source>
</evidence>
<dbReference type="InterPro" id="IPR009057">
    <property type="entry name" value="Homeodomain-like_sf"/>
</dbReference>
<dbReference type="PANTHER" id="PTHR47893">
    <property type="entry name" value="REGULATORY PROTEIN PCHR"/>
    <property type="match status" value="1"/>
</dbReference>
<evidence type="ECO:0000313" key="6">
    <source>
        <dbReference type="Proteomes" id="UP000007058"/>
    </source>
</evidence>
<evidence type="ECO:0000313" key="5">
    <source>
        <dbReference type="EMBL" id="BAE49941.1"/>
    </source>
</evidence>
<proteinExistence type="predicted"/>
<evidence type="ECO:0000256" key="2">
    <source>
        <dbReference type="ARBA" id="ARBA00023125"/>
    </source>
</evidence>
<keyword evidence="3" id="KW-0804">Transcription</keyword>
<sequence>MSIVEHWVDTPEVGCRTVVRRHPETFAHHALGDGADFFYVCSEGVPDINYKKVVMPHDAQLWIRVFLAGGDECLRPGISAPIVTDEERFSVGICRHPASFYRALPGGGSFEHVALALTPDRLRDYFGDTRCPLPLARMLDDRPETLALTPTRTAHMGRIVHDVRGAPYRGKALDFFLQGKVLEMLSAVVDVLDQGGGGDERVLGRERRRLLDVRDLLLANLTSPPDLVTVAHQVGSSPRRLNEAFRSEFGMTVQQWLLDQKMALAARLLIVGELSIKEIAYRLGYANRSAFTAAFSQHFGAPPAGFRDGQAMPHRASGTPS</sequence>
<dbReference type="GO" id="GO:0043565">
    <property type="term" value="F:sequence-specific DNA binding"/>
    <property type="evidence" value="ECO:0007669"/>
    <property type="project" value="InterPro"/>
</dbReference>
<protein>
    <submittedName>
        <fullName evidence="5">AraC-type DNA-binding domain-containing protein</fullName>
    </submittedName>
</protein>
<gene>
    <name evidence="5" type="ordered locus">amb1137</name>
</gene>
<dbReference type="AlphaFoldDB" id="Q2W884"/>
<dbReference type="EMBL" id="AP007255">
    <property type="protein sequence ID" value="BAE49941.1"/>
    <property type="molecule type" value="Genomic_DNA"/>
</dbReference>
<dbReference type="KEGG" id="mag:amb1137"/>
<keyword evidence="2 5" id="KW-0238">DNA-binding</keyword>
<dbReference type="HOGENOM" id="CLU_838878_0_0_5"/>